<dbReference type="eggNOG" id="ENOG5033Z7V">
    <property type="taxonomic scope" value="Bacteria"/>
</dbReference>
<evidence type="ECO:0000313" key="2">
    <source>
        <dbReference type="EMBL" id="KGX85176.1"/>
    </source>
</evidence>
<reference evidence="2 3" key="1">
    <citation type="submission" date="2013-08" db="EMBL/GenBank/DDBJ databases">
        <authorList>
            <person name="Huang J."/>
            <person name="Wang G."/>
        </authorList>
    </citation>
    <scope>NUCLEOTIDE SEQUENCE [LARGE SCALE GENOMIC DNA]</scope>
    <source>
        <strain evidence="2 3">JSM 072002</strain>
    </source>
</reference>
<dbReference type="RefSeq" id="WP_036835676.1">
    <property type="nucleotide sequence ID" value="NZ_AVPG01000025.1"/>
</dbReference>
<feature type="transmembrane region" description="Helical" evidence="1">
    <location>
        <begin position="66"/>
        <end position="83"/>
    </location>
</feature>
<comment type="caution">
    <text evidence="2">The sequence shown here is derived from an EMBL/GenBank/DDBJ whole genome shotgun (WGS) entry which is preliminary data.</text>
</comment>
<dbReference type="STRING" id="1385512.N784_09780"/>
<dbReference type="EMBL" id="AVPG01000025">
    <property type="protein sequence ID" value="KGX85176.1"/>
    <property type="molecule type" value="Genomic_DNA"/>
</dbReference>
<gene>
    <name evidence="2" type="ORF">N784_09780</name>
</gene>
<dbReference type="AlphaFoldDB" id="A0A0A5FWL1"/>
<keyword evidence="3" id="KW-1185">Reference proteome</keyword>
<name>A0A0A5FWL1_9BACI</name>
<protein>
    <submittedName>
        <fullName evidence="2">Uncharacterized protein</fullName>
    </submittedName>
</protein>
<dbReference type="Proteomes" id="UP000030401">
    <property type="component" value="Unassembled WGS sequence"/>
</dbReference>
<proteinExistence type="predicted"/>
<keyword evidence="1" id="KW-0472">Membrane</keyword>
<sequence>MKIRIFIFIPLAVFLFYFSLFVSGIIPLFAEYKMEMRPIYILHFIEDIVFNPINQINAMYSAQNPLLIISMITLFLLYIYLIYKSRPKKYENVGDKYGVQGSSRWAKNSEIFNVPKQITVVKSKAMFGELKKSIDEKEVKK</sequence>
<evidence type="ECO:0000256" key="1">
    <source>
        <dbReference type="SAM" id="Phobius"/>
    </source>
</evidence>
<feature type="transmembrane region" description="Helical" evidence="1">
    <location>
        <begin position="7"/>
        <end position="30"/>
    </location>
</feature>
<dbReference type="OrthoDB" id="2926026at2"/>
<evidence type="ECO:0000313" key="3">
    <source>
        <dbReference type="Proteomes" id="UP000030401"/>
    </source>
</evidence>
<keyword evidence="1" id="KW-0812">Transmembrane</keyword>
<keyword evidence="1" id="KW-1133">Transmembrane helix</keyword>
<organism evidence="2 3">
    <name type="scientific">Pontibacillus litoralis JSM 072002</name>
    <dbReference type="NCBI Taxonomy" id="1385512"/>
    <lineage>
        <taxon>Bacteria</taxon>
        <taxon>Bacillati</taxon>
        <taxon>Bacillota</taxon>
        <taxon>Bacilli</taxon>
        <taxon>Bacillales</taxon>
        <taxon>Bacillaceae</taxon>
        <taxon>Pontibacillus</taxon>
    </lineage>
</organism>
<accession>A0A0A5FWL1</accession>